<comment type="caution">
    <text evidence="2">The sequence shown here is derived from an EMBL/GenBank/DDBJ whole genome shotgun (WGS) entry which is preliminary data.</text>
</comment>
<proteinExistence type="predicted"/>
<keyword evidence="3" id="KW-1185">Reference proteome</keyword>
<dbReference type="EMBL" id="WAGX01000008">
    <property type="protein sequence ID" value="KAB1434303.1"/>
    <property type="molecule type" value="Genomic_DNA"/>
</dbReference>
<gene>
    <name evidence="2" type="ORF">F7O84_17585</name>
</gene>
<dbReference type="Proteomes" id="UP000461768">
    <property type="component" value="Unassembled WGS sequence"/>
</dbReference>
<feature type="transmembrane region" description="Helical" evidence="1">
    <location>
        <begin position="7"/>
        <end position="30"/>
    </location>
</feature>
<evidence type="ECO:0000313" key="2">
    <source>
        <dbReference type="EMBL" id="KAB1434303.1"/>
    </source>
</evidence>
<evidence type="ECO:0000313" key="3">
    <source>
        <dbReference type="Proteomes" id="UP000461768"/>
    </source>
</evidence>
<reference evidence="2 3" key="1">
    <citation type="submission" date="2019-09" db="EMBL/GenBank/DDBJ databases">
        <authorList>
            <person name="Valk L.C."/>
        </authorList>
    </citation>
    <scope>NUCLEOTIDE SEQUENCE [LARGE SCALE GENOMIC DNA]</scope>
    <source>
        <strain evidence="2">GalUA</strain>
    </source>
</reference>
<evidence type="ECO:0000256" key="1">
    <source>
        <dbReference type="SAM" id="Phobius"/>
    </source>
</evidence>
<dbReference type="AlphaFoldDB" id="A0A7V7QHF4"/>
<keyword evidence="1" id="KW-1133">Transmembrane helix</keyword>
<keyword evidence="1" id="KW-0472">Membrane</keyword>
<reference evidence="2 3" key="2">
    <citation type="submission" date="2020-02" db="EMBL/GenBank/DDBJ databases">
        <title>Candidatus Galacturonibacter soehngenii shows hetero-acetogenic catabolism of galacturonic acid but lacks a canonical carbon monoxide dehydrogenase/acetyl-CoA synthase complex.</title>
        <authorList>
            <person name="Diender M."/>
            <person name="Stouten G.R."/>
            <person name="Petersen J.F."/>
            <person name="Nielsen P.H."/>
            <person name="Dueholm M.S."/>
            <person name="Pronk J.T."/>
            <person name="Van Loosdrecht M.C.M."/>
        </authorList>
    </citation>
    <scope>NUCLEOTIDE SEQUENCE [LARGE SCALE GENOMIC DNA]</scope>
    <source>
        <strain evidence="2">GalUA</strain>
    </source>
</reference>
<feature type="transmembrane region" description="Helical" evidence="1">
    <location>
        <begin position="64"/>
        <end position="83"/>
    </location>
</feature>
<keyword evidence="1" id="KW-0812">Transmembrane</keyword>
<evidence type="ECO:0008006" key="4">
    <source>
        <dbReference type="Google" id="ProtNLM"/>
    </source>
</evidence>
<name>A0A7V7QHF4_9FIRM</name>
<sequence>MKEKYFVIDIIVVILCIILLVLSCIFLTDIRQNEELIAYILMVGAAINMFVGSKGLMQKNKRKYLLPVSVLLFIMSLLIFFGFGG</sequence>
<accession>A0A7V7QHF4</accession>
<protein>
    <recommendedName>
        <fullName evidence="4">DUF3953 domain-containing protein</fullName>
    </recommendedName>
</protein>
<feature type="transmembrane region" description="Helical" evidence="1">
    <location>
        <begin position="36"/>
        <end position="52"/>
    </location>
</feature>
<organism evidence="2 3">
    <name type="scientific">Candidatus Galacturonatibacter soehngenii</name>
    <dbReference type="NCBI Taxonomy" id="2307010"/>
    <lineage>
        <taxon>Bacteria</taxon>
        <taxon>Bacillati</taxon>
        <taxon>Bacillota</taxon>
        <taxon>Clostridia</taxon>
        <taxon>Lachnospirales</taxon>
        <taxon>Lachnospiraceae</taxon>
        <taxon>Candidatus Galacturonatibacter</taxon>
    </lineage>
</organism>
<dbReference type="PROSITE" id="PS51257">
    <property type="entry name" value="PROKAR_LIPOPROTEIN"/>
    <property type="match status" value="1"/>
</dbReference>